<dbReference type="AlphaFoldDB" id="A0A922I2K5"/>
<feature type="binding site" evidence="1">
    <location>
        <position position="438"/>
    </location>
    <ligand>
        <name>Zn(2+)</name>
        <dbReference type="ChEBI" id="CHEBI:29105"/>
        <note>catalytic</note>
    </ligand>
</feature>
<accession>A0A922I2K5</accession>
<dbReference type="InterPro" id="IPR001590">
    <property type="entry name" value="Peptidase_M12B"/>
</dbReference>
<dbReference type="Proteomes" id="UP000828236">
    <property type="component" value="Unassembled WGS sequence"/>
</dbReference>
<feature type="chain" id="PRO_5038324698" evidence="2">
    <location>
        <begin position="23"/>
        <end position="510"/>
    </location>
</feature>
<evidence type="ECO:0000256" key="2">
    <source>
        <dbReference type="SAM" id="SignalP"/>
    </source>
</evidence>
<evidence type="ECO:0000313" key="5">
    <source>
        <dbReference type="EMBL" id="KAH9517457.1"/>
    </source>
</evidence>
<dbReference type="InterPro" id="IPR024079">
    <property type="entry name" value="MetalloPept_cat_dom_sf"/>
</dbReference>
<dbReference type="EMBL" id="SDOV01000001">
    <property type="protein sequence ID" value="KAH7646841.1"/>
    <property type="molecule type" value="Genomic_DNA"/>
</dbReference>
<comment type="caution">
    <text evidence="5">The sequence shown here is derived from an EMBL/GenBank/DDBJ whole genome shotgun (WGS) entry which is preliminary data.</text>
</comment>
<evidence type="ECO:0000313" key="6">
    <source>
        <dbReference type="Proteomes" id="UP000790347"/>
    </source>
</evidence>
<reference evidence="4" key="2">
    <citation type="submission" date="2020-06" db="EMBL/GenBank/DDBJ databases">
        <authorList>
            <person name="Ji K."/>
            <person name="Li J."/>
        </authorList>
    </citation>
    <scope>NUCLEOTIDE SEQUENCE</scope>
    <source>
        <strain evidence="4">JKM2019</strain>
        <tissue evidence="4">Whole body</tissue>
    </source>
</reference>
<evidence type="ECO:0000259" key="3">
    <source>
        <dbReference type="PROSITE" id="PS50215"/>
    </source>
</evidence>
<keyword evidence="2" id="KW-0732">Signal</keyword>
<keyword evidence="6" id="KW-1185">Reference proteome</keyword>
<sequence>MLTINAIFLYLNIFFLANSINSIQIFTSKHRVPTIVIYINDHHDGTETISHNVRNTSNQRYGRNWHSKQIFVRLHHHVSIRHDDDENYQLRLVNGTNRHRTIHVRRFNLSNSILHFPSSTFQTIESKLATNQSIRMIRFQDTNVTTNQTSQIYTSRDYSTFLLVTIDNGQNVNNGNDSECMIRMYGLIDSQMMIMPLQNQSSTSNFHRITNGEQFGSLFEKSIVTSSNNLLWQSLAILKQPQPIHHIYPEITLLIDYRIHRMAHEKNVQFTWRYGVMFVQMLQSLFFRTIINQNFQIHLHLKQILVAEQPWPFESIRPQLKGSLASNNKTANRPYLNALHALRAFGHWIYNHTADVQSDLILILTGHDLCLDDDHDDHSCSYSSVKGQAIVGGACRHHHHHERRRALNLAIVEDNDLKMVDGLHAMAHEVAHLFGAVHDGEWPLTTIGGPGGTNCRDDDSFVMSMDHGSIVDPTTNQLRTEWSKCTLEQFQHFFSKPHSICLFNEPTINK</sequence>
<dbReference type="GO" id="GO:0046872">
    <property type="term" value="F:metal ion binding"/>
    <property type="evidence" value="ECO:0007669"/>
    <property type="project" value="UniProtKB-KW"/>
</dbReference>
<reference evidence="4" key="3">
    <citation type="journal article" date="2021" name="World Allergy Organ. J.">
        <title>Chromosome-level assembly of Dermatophagoides farinae genome and transcriptome reveals two novel allergens Der f 37 and Der f 39.</title>
        <authorList>
            <person name="Chen J."/>
            <person name="Cai Z."/>
            <person name="Fan D."/>
            <person name="Hu J."/>
            <person name="Hou Y."/>
            <person name="He Y."/>
            <person name="Zhang Z."/>
            <person name="Zhao Z."/>
            <person name="Gao P."/>
            <person name="Hu W."/>
            <person name="Sun J."/>
            <person name="Li J."/>
            <person name="Ji K."/>
        </authorList>
    </citation>
    <scope>NUCLEOTIDE SEQUENCE</scope>
    <source>
        <strain evidence="4">JKM2019</strain>
    </source>
</reference>
<feature type="binding site" evidence="1">
    <location>
        <position position="432"/>
    </location>
    <ligand>
        <name>Zn(2+)</name>
        <dbReference type="ChEBI" id="CHEBI:29105"/>
        <note>catalytic</note>
    </ligand>
</feature>
<dbReference type="PANTHER" id="PTHR11905:SF249">
    <property type="entry name" value="SOL NARAE, ISOFORM C"/>
    <property type="match status" value="1"/>
</dbReference>
<evidence type="ECO:0000256" key="1">
    <source>
        <dbReference type="PROSITE-ProRule" id="PRU00276"/>
    </source>
</evidence>
<dbReference type="OrthoDB" id="6511864at2759"/>
<dbReference type="Proteomes" id="UP000790347">
    <property type="component" value="Unassembled WGS sequence"/>
</dbReference>
<reference evidence="5" key="1">
    <citation type="submission" date="2013-05" db="EMBL/GenBank/DDBJ databases">
        <authorList>
            <person name="Yim A.K.Y."/>
            <person name="Chan T.F."/>
            <person name="Ji K.M."/>
            <person name="Liu X.Y."/>
            <person name="Zhou J.W."/>
            <person name="Li R.Q."/>
            <person name="Yang K.Y."/>
            <person name="Li J."/>
            <person name="Li M."/>
            <person name="Law P.T.W."/>
            <person name="Wu Y.L."/>
            <person name="Cai Z.L."/>
            <person name="Qin H."/>
            <person name="Bao Y."/>
            <person name="Leung R.K.K."/>
            <person name="Ng P.K.S."/>
            <person name="Zou J."/>
            <person name="Zhong X.J."/>
            <person name="Ran P.X."/>
            <person name="Zhong N.S."/>
            <person name="Liu Z.G."/>
            <person name="Tsui S.K.W."/>
        </authorList>
    </citation>
    <scope>NUCLEOTIDE SEQUENCE</scope>
    <source>
        <strain evidence="5">Derf</strain>
        <tissue evidence="5">Whole organism</tissue>
    </source>
</reference>
<feature type="active site" evidence="1">
    <location>
        <position position="429"/>
    </location>
</feature>
<comment type="caution">
    <text evidence="1">Lacks conserved residue(s) required for the propagation of feature annotation.</text>
</comment>
<evidence type="ECO:0000313" key="4">
    <source>
        <dbReference type="EMBL" id="KAH7646841.1"/>
    </source>
</evidence>
<reference evidence="5" key="4">
    <citation type="journal article" date="2022" name="Res Sq">
        <title>Comparative Genomics Reveals Insights into the Divergent Evolution of Astigmatic Mites and Household Pest Adaptations.</title>
        <authorList>
            <person name="Xiong Q."/>
            <person name="Wan A.T.-Y."/>
            <person name="Liu X.-Y."/>
            <person name="Fung C.S.-H."/>
            <person name="Xiao X."/>
            <person name="Malainual N."/>
            <person name="Hou J."/>
            <person name="Wang L."/>
            <person name="Wang M."/>
            <person name="Yang K."/>
            <person name="Cui Y."/>
            <person name="Leung E."/>
            <person name="Nong W."/>
            <person name="Shin S.-K."/>
            <person name="Au S."/>
            <person name="Jeong K.Y."/>
            <person name="Chew F.T."/>
            <person name="Hui J."/>
            <person name="Leung T.F."/>
            <person name="Tungtrongchitr A."/>
            <person name="Zhong N."/>
            <person name="Liu Z."/>
            <person name="Tsui S."/>
        </authorList>
    </citation>
    <scope>NUCLEOTIDE SEQUENCE</scope>
    <source>
        <strain evidence="5">Derf</strain>
        <tissue evidence="5">Whole organism</tissue>
    </source>
</reference>
<protein>
    <submittedName>
        <fullName evidence="4">A disintegrin and metalloproteinase with thrombospondin motifs family protein</fullName>
    </submittedName>
</protein>
<dbReference type="PROSITE" id="PS50215">
    <property type="entry name" value="ADAM_MEPRO"/>
    <property type="match status" value="1"/>
</dbReference>
<proteinExistence type="predicted"/>
<organism evidence="5 6">
    <name type="scientific">Dermatophagoides farinae</name>
    <name type="common">American house dust mite</name>
    <dbReference type="NCBI Taxonomy" id="6954"/>
    <lineage>
        <taxon>Eukaryota</taxon>
        <taxon>Metazoa</taxon>
        <taxon>Ecdysozoa</taxon>
        <taxon>Arthropoda</taxon>
        <taxon>Chelicerata</taxon>
        <taxon>Arachnida</taxon>
        <taxon>Acari</taxon>
        <taxon>Acariformes</taxon>
        <taxon>Sarcoptiformes</taxon>
        <taxon>Astigmata</taxon>
        <taxon>Psoroptidia</taxon>
        <taxon>Analgoidea</taxon>
        <taxon>Pyroglyphidae</taxon>
        <taxon>Dermatophagoidinae</taxon>
        <taxon>Dermatophagoides</taxon>
    </lineage>
</organism>
<dbReference type="EMBL" id="ASGP02000003">
    <property type="protein sequence ID" value="KAH9517457.1"/>
    <property type="molecule type" value="Genomic_DNA"/>
</dbReference>
<dbReference type="SUPFAM" id="SSF55486">
    <property type="entry name" value="Metalloproteases ('zincins'), catalytic domain"/>
    <property type="match status" value="1"/>
</dbReference>
<gene>
    <name evidence="5" type="ORF">DERF_008130</name>
    <name evidence="4" type="ORF">HUG17_2379</name>
</gene>
<feature type="signal peptide" evidence="2">
    <location>
        <begin position="1"/>
        <end position="22"/>
    </location>
</feature>
<feature type="binding site" evidence="1">
    <location>
        <position position="428"/>
    </location>
    <ligand>
        <name>Zn(2+)</name>
        <dbReference type="ChEBI" id="CHEBI:29105"/>
        <note>catalytic</note>
    </ligand>
</feature>
<dbReference type="GO" id="GO:0006509">
    <property type="term" value="P:membrane protein ectodomain proteolysis"/>
    <property type="evidence" value="ECO:0007669"/>
    <property type="project" value="TreeGrafter"/>
</dbReference>
<dbReference type="Pfam" id="PF13574">
    <property type="entry name" value="Reprolysin_2"/>
    <property type="match status" value="1"/>
</dbReference>
<dbReference type="GO" id="GO:0004222">
    <property type="term" value="F:metalloendopeptidase activity"/>
    <property type="evidence" value="ECO:0007669"/>
    <property type="project" value="InterPro"/>
</dbReference>
<keyword evidence="1" id="KW-0479">Metal-binding</keyword>
<dbReference type="PANTHER" id="PTHR11905">
    <property type="entry name" value="ADAM A DISINTEGRIN AND METALLOPROTEASE DOMAIN"/>
    <property type="match status" value="1"/>
</dbReference>
<name>A0A922I2K5_DERFA</name>
<feature type="domain" description="Peptidase M12B" evidence="3">
    <location>
        <begin position="247"/>
        <end position="506"/>
    </location>
</feature>
<keyword evidence="1" id="KW-0862">Zinc</keyword>
<dbReference type="Gene3D" id="3.40.390.10">
    <property type="entry name" value="Collagenase (Catalytic Domain)"/>
    <property type="match status" value="1"/>
</dbReference>